<name>A0ABV8B5D0_9BACI</name>
<dbReference type="Gene3D" id="1.10.443.10">
    <property type="entry name" value="Intergrase catalytic core"/>
    <property type="match status" value="1"/>
</dbReference>
<reference evidence="3" key="1">
    <citation type="journal article" date="2019" name="Int. J. Syst. Evol. Microbiol.">
        <title>The Global Catalogue of Microorganisms (GCM) 10K type strain sequencing project: providing services to taxonomists for standard genome sequencing and annotation.</title>
        <authorList>
            <consortium name="The Broad Institute Genomics Platform"/>
            <consortium name="The Broad Institute Genome Sequencing Center for Infectious Disease"/>
            <person name="Wu L."/>
            <person name="Ma J."/>
        </authorList>
    </citation>
    <scope>NUCLEOTIDE SEQUENCE [LARGE SCALE GENOMIC DNA]</scope>
    <source>
        <strain evidence="3">CCUG 61889</strain>
    </source>
</reference>
<keyword evidence="3" id="KW-1185">Reference proteome</keyword>
<evidence type="ECO:0000256" key="1">
    <source>
        <dbReference type="ARBA" id="ARBA00023172"/>
    </source>
</evidence>
<accession>A0ABV8B5D0</accession>
<comment type="caution">
    <text evidence="2">The sequence shown here is derived from an EMBL/GenBank/DDBJ whole genome shotgun (WGS) entry which is preliminary data.</text>
</comment>
<organism evidence="2 3">
    <name type="scientific">Bacillus songklensis</name>
    <dbReference type="NCBI Taxonomy" id="1069116"/>
    <lineage>
        <taxon>Bacteria</taxon>
        <taxon>Bacillati</taxon>
        <taxon>Bacillota</taxon>
        <taxon>Bacilli</taxon>
        <taxon>Bacillales</taxon>
        <taxon>Bacillaceae</taxon>
        <taxon>Bacillus</taxon>
    </lineage>
</organism>
<sequence>MQMNPANLRRTYERLTEASNVPKIGFHDLLHTHATLFLSQGVHAKVISERLGHTFH</sequence>
<evidence type="ECO:0000313" key="3">
    <source>
        <dbReference type="Proteomes" id="UP001595752"/>
    </source>
</evidence>
<dbReference type="Proteomes" id="UP001595752">
    <property type="component" value="Unassembled WGS sequence"/>
</dbReference>
<dbReference type="InterPro" id="IPR013762">
    <property type="entry name" value="Integrase-like_cat_sf"/>
</dbReference>
<protein>
    <recommendedName>
        <fullName evidence="4">Tyr recombinase domain-containing protein</fullName>
    </recommendedName>
</protein>
<evidence type="ECO:0008006" key="4">
    <source>
        <dbReference type="Google" id="ProtNLM"/>
    </source>
</evidence>
<dbReference type="RefSeq" id="WP_377917916.1">
    <property type="nucleotide sequence ID" value="NZ_JBHRZT010000072.1"/>
</dbReference>
<dbReference type="InterPro" id="IPR011010">
    <property type="entry name" value="DNA_brk_join_enz"/>
</dbReference>
<gene>
    <name evidence="2" type="ORF">ACFOU2_19290</name>
</gene>
<dbReference type="EMBL" id="JBHRZT010000072">
    <property type="protein sequence ID" value="MFC3885498.1"/>
    <property type="molecule type" value="Genomic_DNA"/>
</dbReference>
<proteinExistence type="predicted"/>
<evidence type="ECO:0000313" key="2">
    <source>
        <dbReference type="EMBL" id="MFC3885498.1"/>
    </source>
</evidence>
<dbReference type="SUPFAM" id="SSF56349">
    <property type="entry name" value="DNA breaking-rejoining enzymes"/>
    <property type="match status" value="1"/>
</dbReference>
<keyword evidence="1" id="KW-0233">DNA recombination</keyword>